<sequence>MERHPEGLSERELAEQDAAALPDREAMSTISPDITGSFDNFAMPINEALAVNNNSVSSVAAADADQTVIIGQVDQEDPS</sequence>
<reference evidence="2" key="1">
    <citation type="submission" date="2022-10" db="EMBL/GenBank/DDBJ databases">
        <title>The WGS of Solirubrobacter sp. CPCC 204708.</title>
        <authorList>
            <person name="Jiang Z."/>
        </authorList>
    </citation>
    <scope>NUCLEOTIDE SEQUENCE</scope>
    <source>
        <strain evidence="2">CPCC 204708</strain>
    </source>
</reference>
<proteinExistence type="predicted"/>
<organism evidence="2 3">
    <name type="scientific">Solirubrobacter deserti</name>
    <dbReference type="NCBI Taxonomy" id="2282478"/>
    <lineage>
        <taxon>Bacteria</taxon>
        <taxon>Bacillati</taxon>
        <taxon>Actinomycetota</taxon>
        <taxon>Thermoleophilia</taxon>
        <taxon>Solirubrobacterales</taxon>
        <taxon>Solirubrobacteraceae</taxon>
        <taxon>Solirubrobacter</taxon>
    </lineage>
</organism>
<feature type="region of interest" description="Disordered" evidence="1">
    <location>
        <begin position="1"/>
        <end position="27"/>
    </location>
</feature>
<feature type="compositionally biased region" description="Basic and acidic residues" evidence="1">
    <location>
        <begin position="1"/>
        <end position="14"/>
    </location>
</feature>
<keyword evidence="3" id="KW-1185">Reference proteome</keyword>
<evidence type="ECO:0000313" key="2">
    <source>
        <dbReference type="EMBL" id="MDA0140137.1"/>
    </source>
</evidence>
<evidence type="ECO:0000313" key="3">
    <source>
        <dbReference type="Proteomes" id="UP001147700"/>
    </source>
</evidence>
<accession>A0ABT4RNJ4</accession>
<name>A0ABT4RNJ4_9ACTN</name>
<dbReference type="Proteomes" id="UP001147700">
    <property type="component" value="Unassembled WGS sequence"/>
</dbReference>
<comment type="caution">
    <text evidence="2">The sequence shown here is derived from an EMBL/GenBank/DDBJ whole genome shotgun (WGS) entry which is preliminary data.</text>
</comment>
<evidence type="ECO:0000256" key="1">
    <source>
        <dbReference type="SAM" id="MobiDB-lite"/>
    </source>
</evidence>
<protein>
    <submittedName>
        <fullName evidence="2">Uncharacterized protein</fullName>
    </submittedName>
</protein>
<gene>
    <name evidence="2" type="ORF">OJ962_21725</name>
</gene>
<dbReference type="RefSeq" id="WP_202952507.1">
    <property type="nucleotide sequence ID" value="NZ_JAPCID010000034.1"/>
</dbReference>
<dbReference type="EMBL" id="JAPCID010000034">
    <property type="protein sequence ID" value="MDA0140137.1"/>
    <property type="molecule type" value="Genomic_DNA"/>
</dbReference>